<protein>
    <submittedName>
        <fullName evidence="2">Class I SAM-dependent DNA methyltransferase</fullName>
    </submittedName>
</protein>
<proteinExistence type="predicted"/>
<reference evidence="3" key="1">
    <citation type="journal article" date="2019" name="Int. J. Syst. Evol. Microbiol.">
        <title>The Global Catalogue of Microorganisms (GCM) 10K type strain sequencing project: providing services to taxonomists for standard genome sequencing and annotation.</title>
        <authorList>
            <consortium name="The Broad Institute Genomics Platform"/>
            <consortium name="The Broad Institute Genome Sequencing Center for Infectious Disease"/>
            <person name="Wu L."/>
            <person name="Ma J."/>
        </authorList>
    </citation>
    <scope>NUCLEOTIDE SEQUENCE [LARGE SCALE GENOMIC DNA]</scope>
    <source>
        <strain evidence="3">KCTC 3913</strain>
    </source>
</reference>
<dbReference type="EMBL" id="JBHUMF010000009">
    <property type="protein sequence ID" value="MFD2679916.1"/>
    <property type="molecule type" value="Genomic_DNA"/>
</dbReference>
<evidence type="ECO:0000313" key="3">
    <source>
        <dbReference type="Proteomes" id="UP001597506"/>
    </source>
</evidence>
<dbReference type="Gene3D" id="3.40.50.150">
    <property type="entry name" value="Vaccinia Virus protein VP39"/>
    <property type="match status" value="1"/>
</dbReference>
<keyword evidence="3" id="KW-1185">Reference proteome</keyword>
<evidence type="ECO:0000259" key="1">
    <source>
        <dbReference type="Pfam" id="PF13649"/>
    </source>
</evidence>
<keyword evidence="2" id="KW-0808">Transferase</keyword>
<dbReference type="PANTHER" id="PTHR43464:SF75">
    <property type="entry name" value="METHYLTRANSFERASE TYPE 11"/>
    <property type="match status" value="1"/>
</dbReference>
<dbReference type="Proteomes" id="UP001597506">
    <property type="component" value="Unassembled WGS sequence"/>
</dbReference>
<name>A0ABW5RMN7_9BACI</name>
<feature type="domain" description="Methyltransferase" evidence="1">
    <location>
        <begin position="40"/>
        <end position="135"/>
    </location>
</feature>
<evidence type="ECO:0000313" key="2">
    <source>
        <dbReference type="EMBL" id="MFD2679916.1"/>
    </source>
</evidence>
<dbReference type="GO" id="GO:0008168">
    <property type="term" value="F:methyltransferase activity"/>
    <property type="evidence" value="ECO:0007669"/>
    <property type="project" value="UniProtKB-KW"/>
</dbReference>
<dbReference type="InterPro" id="IPR029063">
    <property type="entry name" value="SAM-dependent_MTases_sf"/>
</dbReference>
<comment type="caution">
    <text evidence="2">The sequence shown here is derived from an EMBL/GenBank/DDBJ whole genome shotgun (WGS) entry which is preliminary data.</text>
</comment>
<dbReference type="SUPFAM" id="SSF53335">
    <property type="entry name" value="S-adenosyl-L-methionine-dependent methyltransferases"/>
    <property type="match status" value="1"/>
</dbReference>
<dbReference type="CDD" id="cd02440">
    <property type="entry name" value="AdoMet_MTases"/>
    <property type="match status" value="1"/>
</dbReference>
<organism evidence="2 3">
    <name type="scientific">Bacillus seohaeanensis</name>
    <dbReference type="NCBI Taxonomy" id="284580"/>
    <lineage>
        <taxon>Bacteria</taxon>
        <taxon>Bacillati</taxon>
        <taxon>Bacillota</taxon>
        <taxon>Bacilli</taxon>
        <taxon>Bacillales</taxon>
        <taxon>Bacillaceae</taxon>
        <taxon>Bacillus</taxon>
    </lineage>
</organism>
<sequence>MSYGQFATIYDYLMQDVPYDGWVDFLQDQSRRNSIIGKKVLDIACGTGEISLRLIEKGYDVTGVDLSEEMLFIAQDKAEHQGKKLPLFHQNMAELSSLGLYDVVTIFCDSLNYLETDEEIINTFKGVNEHLKQDGLFLFDVHSIYKVSQIFMDETFTFNDEQVSYIWDCFPGEYPNSVEHELTFFVHDVESGLYERVEETHKQRTYPILQLRQWLEDTGFEIISISADFTSEYPTDTSERIFFTCKKVKTST</sequence>
<dbReference type="RefSeq" id="WP_377932940.1">
    <property type="nucleotide sequence ID" value="NZ_JBHUMF010000009.1"/>
</dbReference>
<gene>
    <name evidence="2" type="ORF">ACFSUL_04030</name>
</gene>
<dbReference type="InterPro" id="IPR041698">
    <property type="entry name" value="Methyltransf_25"/>
</dbReference>
<keyword evidence="2" id="KW-0489">Methyltransferase</keyword>
<dbReference type="GO" id="GO:0032259">
    <property type="term" value="P:methylation"/>
    <property type="evidence" value="ECO:0007669"/>
    <property type="project" value="UniProtKB-KW"/>
</dbReference>
<dbReference type="Gene3D" id="2.20.25.110">
    <property type="entry name" value="S-adenosyl-L-methionine-dependent methyltransferases"/>
    <property type="match status" value="1"/>
</dbReference>
<dbReference type="Pfam" id="PF13649">
    <property type="entry name" value="Methyltransf_25"/>
    <property type="match status" value="1"/>
</dbReference>
<dbReference type="PANTHER" id="PTHR43464">
    <property type="entry name" value="METHYLTRANSFERASE"/>
    <property type="match status" value="1"/>
</dbReference>
<accession>A0ABW5RMN7</accession>